<evidence type="ECO:0000313" key="5">
    <source>
        <dbReference type="Proteomes" id="UP000663846"/>
    </source>
</evidence>
<evidence type="ECO:0000256" key="1">
    <source>
        <dbReference type="SAM" id="Coils"/>
    </source>
</evidence>
<reference evidence="4" key="1">
    <citation type="submission" date="2021-01" db="EMBL/GenBank/DDBJ databases">
        <authorList>
            <person name="Kaushik A."/>
        </authorList>
    </citation>
    <scope>NUCLEOTIDE SEQUENCE</scope>
    <source>
        <strain evidence="4">AG1-1C</strain>
    </source>
</reference>
<comment type="caution">
    <text evidence="4">The sequence shown here is derived from an EMBL/GenBank/DDBJ whole genome shotgun (WGS) entry which is preliminary data.</text>
</comment>
<feature type="region of interest" description="Disordered" evidence="2">
    <location>
        <begin position="1"/>
        <end position="20"/>
    </location>
</feature>
<evidence type="ECO:0000313" key="4">
    <source>
        <dbReference type="EMBL" id="CAE6461560.1"/>
    </source>
</evidence>
<dbReference type="PANTHER" id="PTHR19959:SF119">
    <property type="entry name" value="FUNGAL LIPASE-LIKE DOMAIN-CONTAINING PROTEIN"/>
    <property type="match status" value="1"/>
</dbReference>
<dbReference type="SUPFAM" id="SSF48452">
    <property type="entry name" value="TPR-like"/>
    <property type="match status" value="1"/>
</dbReference>
<feature type="coiled-coil region" evidence="1">
    <location>
        <begin position="497"/>
        <end position="558"/>
    </location>
</feature>
<dbReference type="InterPro" id="IPR011990">
    <property type="entry name" value="TPR-like_helical_dom_sf"/>
</dbReference>
<organism evidence="4 5">
    <name type="scientific">Rhizoctonia solani</name>
    <dbReference type="NCBI Taxonomy" id="456999"/>
    <lineage>
        <taxon>Eukaryota</taxon>
        <taxon>Fungi</taxon>
        <taxon>Dikarya</taxon>
        <taxon>Basidiomycota</taxon>
        <taxon>Agaricomycotina</taxon>
        <taxon>Agaricomycetes</taxon>
        <taxon>Cantharellales</taxon>
        <taxon>Ceratobasidiaceae</taxon>
        <taxon>Rhizoctonia</taxon>
    </lineage>
</organism>
<name>A0A8H3BQX1_9AGAM</name>
<evidence type="ECO:0000259" key="3">
    <source>
        <dbReference type="Pfam" id="PF12770"/>
    </source>
</evidence>
<dbReference type="Gene3D" id="1.25.40.10">
    <property type="entry name" value="Tetratricopeptide repeat domain"/>
    <property type="match status" value="2"/>
</dbReference>
<dbReference type="PANTHER" id="PTHR19959">
    <property type="entry name" value="KINESIN LIGHT CHAIN"/>
    <property type="match status" value="1"/>
</dbReference>
<dbReference type="InterPro" id="IPR024983">
    <property type="entry name" value="CHAT_dom"/>
</dbReference>
<gene>
    <name evidence="4" type="ORF">RDB_LOCUS160707</name>
</gene>
<dbReference type="Pfam" id="PF12770">
    <property type="entry name" value="CHAT"/>
    <property type="match status" value="1"/>
</dbReference>
<proteinExistence type="predicted"/>
<feature type="compositionally biased region" description="Basic and acidic residues" evidence="2">
    <location>
        <begin position="1"/>
        <end position="12"/>
    </location>
</feature>
<dbReference type="Proteomes" id="UP000663846">
    <property type="component" value="Unassembled WGS sequence"/>
</dbReference>
<protein>
    <recommendedName>
        <fullName evidence="3">CHAT domain-containing protein</fullName>
    </recommendedName>
</protein>
<accession>A0A8H3BQX1</accession>
<dbReference type="AlphaFoldDB" id="A0A8H3BQX1"/>
<evidence type="ECO:0000256" key="2">
    <source>
        <dbReference type="SAM" id="MobiDB-lite"/>
    </source>
</evidence>
<keyword evidence="1" id="KW-0175">Coiled coil</keyword>
<dbReference type="EMBL" id="CAJMWS010000746">
    <property type="protein sequence ID" value="CAE6461560.1"/>
    <property type="molecule type" value="Genomic_DNA"/>
</dbReference>
<sequence length="938" mass="104480">MQHELPKTEKSIDPNTRALSLIPGGHQNQPILLPRLANSHNKLFDLQEKKFDLLNKSFDLLGELGGLSKSIQNMEIQVIITPDDDPGFLHLLDELVVSLQQRFERVGDANDAEYAIHYGDMAISLTPDGHPDMSRRLISMALSLTNQFECLGGLNDLDEAIECEYRALSLTPNGHPDLPALLSHLGVSHSYRFERLGELGDLEKSIEHKSHAVEITPDGHHKLSSRLVSLGVSHARRFLYLGELCSLEDAIKCGTRGVRIALNNRDNPQLSILLNKLGTFYSYRFERLRELDDLEKAMEFQSRAVALCPKGHPDLADQLNNLATSHDYRFQHLGELDDLKKSIDYKSRAVFLTPDGDPGLPSRHCNLAESYMDLFQRTDDPSHQQHTLSFFRLGAESLTGAPRVTFKNAIQWANHASKHSFLIPLEAYQIAIDLLPQFIWLGATTHQRYEDLLLAESLAVNAASVAIFHSDYSLAFEWLEHARCVVWNQSLVLRSPLDELRSAHPELADRLQQVTNQLHSMSSESRESRMISSGSLTVEEVAQEHHKLAEQYQKLLSEVHSLPSFKEFLRPMKASGLVRAARHGPIVIINCNGDRCDALAVLPQGDIKHIPLTRYTGKKAQQTRCEMEQSLQKKRTRDGGVERRPVFLAKKVDFKSVLGTLWNDVVKPILDYLGYTKSAPTGNMPHITWCPTGALSFLPLHAAGDYEKPQSRVFDYVISSYTPTLTSLLASSPTSLSPNTRVLAIGQADTPEHIPLPGTNRELKYVEAHTQGKVQYSQLTGDKATATVVLDAMEQHDWVHLACHAHQNVQDPTKSGFFLHDDILDLASINRRSFKNKGLAFLSACQTATGDEKLPDEAIHLASGMLMAGYTSVIATMWSVVDDDAPFVADIVYGQLIKGGKLGSGEAGRALHNAVAALREEVGEKEFGRWVPFIHIGS</sequence>
<feature type="domain" description="CHAT" evidence="3">
    <location>
        <begin position="657"/>
        <end position="938"/>
    </location>
</feature>